<accession>A0AAN7RT99</accession>
<evidence type="ECO:0000256" key="1">
    <source>
        <dbReference type="SAM" id="SignalP"/>
    </source>
</evidence>
<comment type="caution">
    <text evidence="2">The sequence shown here is derived from an EMBL/GenBank/DDBJ whole genome shotgun (WGS) entry which is preliminary data.</text>
</comment>
<feature type="signal peptide" evidence="1">
    <location>
        <begin position="1"/>
        <end position="19"/>
    </location>
</feature>
<organism evidence="2 3">
    <name type="scientific">Mycteria americana</name>
    <name type="common">Wood stork</name>
    <dbReference type="NCBI Taxonomy" id="33587"/>
    <lineage>
        <taxon>Eukaryota</taxon>
        <taxon>Metazoa</taxon>
        <taxon>Chordata</taxon>
        <taxon>Craniata</taxon>
        <taxon>Vertebrata</taxon>
        <taxon>Euteleostomi</taxon>
        <taxon>Archelosauria</taxon>
        <taxon>Archosauria</taxon>
        <taxon>Dinosauria</taxon>
        <taxon>Saurischia</taxon>
        <taxon>Theropoda</taxon>
        <taxon>Coelurosauria</taxon>
        <taxon>Aves</taxon>
        <taxon>Neognathae</taxon>
        <taxon>Neoaves</taxon>
        <taxon>Aequornithes</taxon>
        <taxon>Ciconiiformes</taxon>
        <taxon>Ciconiidae</taxon>
        <taxon>Mycteria</taxon>
    </lineage>
</organism>
<reference evidence="2 3" key="1">
    <citation type="journal article" date="2023" name="J. Hered.">
        <title>Chromosome-level genome of the wood stork (Mycteria americana) provides insight into avian chromosome evolution.</title>
        <authorList>
            <person name="Flamio R. Jr."/>
            <person name="Ramstad K.M."/>
        </authorList>
    </citation>
    <scope>NUCLEOTIDE SEQUENCE [LARGE SCALE GENOMIC DNA]</scope>
    <source>
        <strain evidence="2">JAX WOST 10</strain>
    </source>
</reference>
<sequence>MPWGPLNAVLFLSYRLSSWLQFSLYRDHILHSHMNDKKSIRSPQYGFSKGRSHLTNLLNFYDEMAWQSQGESSAYCLLRLQEAVDVWARCTDSKVNGWAQRVVISGAKSSWRPVTSGVLQGSVLGLILFNIFINDLHNGAECTFSKFADDTKLGGVAGVPEGCAARSMGCRIEQGEVQSPAPGRNNHKHHYVVGTTQVEISFAEKDLGVLMDTNTGQHCVLAAKKANGILGCIRRSVASKLREMILPLHSAQVRLLLEYCPQFCAP</sequence>
<keyword evidence="1" id="KW-0732">Signal</keyword>
<dbReference type="PANTHER" id="PTHR33332">
    <property type="entry name" value="REVERSE TRANSCRIPTASE DOMAIN-CONTAINING PROTEIN"/>
    <property type="match status" value="1"/>
</dbReference>
<dbReference type="AlphaFoldDB" id="A0AAN7RT99"/>
<evidence type="ECO:0000313" key="3">
    <source>
        <dbReference type="Proteomes" id="UP001333110"/>
    </source>
</evidence>
<feature type="chain" id="PRO_5042881167" description="Reverse transcriptase domain-containing protein" evidence="1">
    <location>
        <begin position="20"/>
        <end position="266"/>
    </location>
</feature>
<dbReference type="Proteomes" id="UP001333110">
    <property type="component" value="Unassembled WGS sequence"/>
</dbReference>
<evidence type="ECO:0000313" key="2">
    <source>
        <dbReference type="EMBL" id="KAK4815570.1"/>
    </source>
</evidence>
<proteinExistence type="predicted"/>
<protein>
    <recommendedName>
        <fullName evidence="4">Reverse transcriptase domain-containing protein</fullName>
    </recommendedName>
</protein>
<keyword evidence="3" id="KW-1185">Reference proteome</keyword>
<gene>
    <name evidence="2" type="ORF">QYF61_004087</name>
</gene>
<dbReference type="EMBL" id="JAUNZN010000009">
    <property type="protein sequence ID" value="KAK4815570.1"/>
    <property type="molecule type" value="Genomic_DNA"/>
</dbReference>
<evidence type="ECO:0008006" key="4">
    <source>
        <dbReference type="Google" id="ProtNLM"/>
    </source>
</evidence>
<name>A0AAN7RT99_MYCAM</name>